<evidence type="ECO:0000313" key="5">
    <source>
        <dbReference type="Proteomes" id="UP000316609"/>
    </source>
</evidence>
<dbReference type="InterPro" id="IPR051257">
    <property type="entry name" value="Diverse_CBS-Domain"/>
</dbReference>
<dbReference type="InterPro" id="IPR046342">
    <property type="entry name" value="CBS_dom_sf"/>
</dbReference>
<dbReference type="EMBL" id="VBOY01000036">
    <property type="protein sequence ID" value="TMQ67561.1"/>
    <property type="molecule type" value="Genomic_DNA"/>
</dbReference>
<proteinExistence type="predicted"/>
<reference evidence="4 5" key="1">
    <citation type="journal article" date="2019" name="Nat. Microbiol.">
        <title>Mediterranean grassland soil C-N compound turnover is dependent on rainfall and depth, and is mediated by genomically divergent microorganisms.</title>
        <authorList>
            <person name="Diamond S."/>
            <person name="Andeer P.F."/>
            <person name="Li Z."/>
            <person name="Crits-Christoph A."/>
            <person name="Burstein D."/>
            <person name="Anantharaman K."/>
            <person name="Lane K.R."/>
            <person name="Thomas B.C."/>
            <person name="Pan C."/>
            <person name="Northen T.R."/>
            <person name="Banfield J.F."/>
        </authorList>
    </citation>
    <scope>NUCLEOTIDE SEQUENCE [LARGE SCALE GENOMIC DNA]</scope>
    <source>
        <strain evidence="4">WS_8</strain>
    </source>
</reference>
<dbReference type="SMART" id="SM00116">
    <property type="entry name" value="CBS"/>
    <property type="match status" value="2"/>
</dbReference>
<organism evidence="4 5">
    <name type="scientific">Eiseniibacteriota bacterium</name>
    <dbReference type="NCBI Taxonomy" id="2212470"/>
    <lineage>
        <taxon>Bacteria</taxon>
        <taxon>Candidatus Eiseniibacteriota</taxon>
    </lineage>
</organism>
<name>A0A538TVD0_UNCEI</name>
<evidence type="ECO:0000256" key="1">
    <source>
        <dbReference type="ARBA" id="ARBA00023122"/>
    </source>
</evidence>
<dbReference type="SUPFAM" id="SSF54631">
    <property type="entry name" value="CBS-domain pair"/>
    <property type="match status" value="1"/>
</dbReference>
<dbReference type="InterPro" id="IPR044725">
    <property type="entry name" value="CBSX3_CBS_dom"/>
</dbReference>
<gene>
    <name evidence="4" type="ORF">E6K78_04365</name>
</gene>
<dbReference type="CDD" id="cd04623">
    <property type="entry name" value="CBS_pair_bac_euk"/>
    <property type="match status" value="1"/>
</dbReference>
<accession>A0A538TVD0</accession>
<keyword evidence="1 2" id="KW-0129">CBS domain</keyword>
<dbReference type="Gene3D" id="3.10.580.10">
    <property type="entry name" value="CBS-domain"/>
    <property type="match status" value="1"/>
</dbReference>
<dbReference type="AlphaFoldDB" id="A0A538TVD0"/>
<dbReference type="PROSITE" id="PS51371">
    <property type="entry name" value="CBS"/>
    <property type="match status" value="2"/>
</dbReference>
<dbReference type="PANTHER" id="PTHR43080:SF2">
    <property type="entry name" value="CBS DOMAIN-CONTAINING PROTEIN"/>
    <property type="match status" value="1"/>
</dbReference>
<feature type="domain" description="CBS" evidence="3">
    <location>
        <begin position="76"/>
        <end position="132"/>
    </location>
</feature>
<dbReference type="InterPro" id="IPR000644">
    <property type="entry name" value="CBS_dom"/>
</dbReference>
<feature type="domain" description="CBS" evidence="3">
    <location>
        <begin position="9"/>
        <end position="67"/>
    </location>
</feature>
<protein>
    <submittedName>
        <fullName evidence="4">CBS domain-containing protein</fullName>
    </submittedName>
</protein>
<dbReference type="Pfam" id="PF00571">
    <property type="entry name" value="CBS"/>
    <property type="match status" value="2"/>
</dbReference>
<sequence length="144" mass="15652">MASVRDILARKGAACVSISPEATVAEAARLMNERGIGGVLVLERERLVGIFTERDVLRRVIAERLDPATTVVLEVMTTPVVTCLPETSLEELGAILSTRRIRHLPVVGAEGLCGVVTSGDLLAYQVADQAATIQYLNNYMFDRR</sequence>
<evidence type="ECO:0000313" key="4">
    <source>
        <dbReference type="EMBL" id="TMQ67561.1"/>
    </source>
</evidence>
<comment type="caution">
    <text evidence="4">The sequence shown here is derived from an EMBL/GenBank/DDBJ whole genome shotgun (WGS) entry which is preliminary data.</text>
</comment>
<evidence type="ECO:0000259" key="3">
    <source>
        <dbReference type="PROSITE" id="PS51371"/>
    </source>
</evidence>
<dbReference type="PANTHER" id="PTHR43080">
    <property type="entry name" value="CBS DOMAIN-CONTAINING PROTEIN CBSX3, MITOCHONDRIAL"/>
    <property type="match status" value="1"/>
</dbReference>
<dbReference type="Proteomes" id="UP000316609">
    <property type="component" value="Unassembled WGS sequence"/>
</dbReference>
<evidence type="ECO:0000256" key="2">
    <source>
        <dbReference type="PROSITE-ProRule" id="PRU00703"/>
    </source>
</evidence>